<keyword evidence="4" id="KW-0963">Cytoplasm</keyword>
<feature type="repeat" description="WD" evidence="5">
    <location>
        <begin position="253"/>
        <end position="287"/>
    </location>
</feature>
<evidence type="ECO:0000259" key="8">
    <source>
        <dbReference type="PROSITE" id="PS50892"/>
    </source>
</evidence>
<dbReference type="PANTHER" id="PTHR10241">
    <property type="entry name" value="LETHAL 2 GIANT LARVAE PROTEIN"/>
    <property type="match status" value="1"/>
</dbReference>
<feature type="compositionally biased region" description="Polar residues" evidence="7">
    <location>
        <begin position="647"/>
        <end position="668"/>
    </location>
</feature>
<dbReference type="OrthoDB" id="19944at2759"/>
<comment type="caution">
    <text evidence="9">The sequence shown here is derived from an EMBL/GenBank/DDBJ whole genome shotgun (WGS) entry which is preliminary data.</text>
</comment>
<dbReference type="GO" id="GO:0045159">
    <property type="term" value="F:myosin II binding"/>
    <property type="evidence" value="ECO:0007669"/>
    <property type="project" value="TreeGrafter"/>
</dbReference>
<dbReference type="InterPro" id="IPR036322">
    <property type="entry name" value="WD40_repeat_dom_sf"/>
</dbReference>
<dbReference type="CDD" id="cd15873">
    <property type="entry name" value="R-SNARE_STXBP5_6"/>
    <property type="match status" value="1"/>
</dbReference>
<comment type="subcellular location">
    <subcellularLocation>
        <location evidence="1">Cytoplasm</location>
    </subcellularLocation>
</comment>
<keyword evidence="3" id="KW-0268">Exocytosis</keyword>
<dbReference type="GO" id="GO:0006887">
    <property type="term" value="P:exocytosis"/>
    <property type="evidence" value="ECO:0007669"/>
    <property type="project" value="UniProtKB-KW"/>
</dbReference>
<dbReference type="InterPro" id="IPR001680">
    <property type="entry name" value="WD40_rpt"/>
</dbReference>
<dbReference type="PROSITE" id="PS50892">
    <property type="entry name" value="V_SNARE"/>
    <property type="match status" value="1"/>
</dbReference>
<feature type="compositionally biased region" description="Basic and acidic residues" evidence="7">
    <location>
        <begin position="637"/>
        <end position="646"/>
    </location>
</feature>
<dbReference type="GO" id="GO:0005096">
    <property type="term" value="F:GTPase activator activity"/>
    <property type="evidence" value="ECO:0007669"/>
    <property type="project" value="TreeGrafter"/>
</dbReference>
<reference evidence="9" key="1">
    <citation type="journal article" date="2020" name="Fungal Divers.">
        <title>Resolving the Mortierellaceae phylogeny through synthesis of multi-gene phylogenetics and phylogenomics.</title>
        <authorList>
            <person name="Vandepol N."/>
            <person name="Liber J."/>
            <person name="Desiro A."/>
            <person name="Na H."/>
            <person name="Kennedy M."/>
            <person name="Barry K."/>
            <person name="Grigoriev I.V."/>
            <person name="Miller A.N."/>
            <person name="O'Donnell K."/>
            <person name="Stajich J.E."/>
            <person name="Bonito G."/>
        </authorList>
    </citation>
    <scope>NUCLEOTIDE SEQUENCE</scope>
    <source>
        <strain evidence="9">KOD948</strain>
    </source>
</reference>
<keyword evidence="10" id="KW-1185">Reference proteome</keyword>
<dbReference type="PANTHER" id="PTHR10241:SF25">
    <property type="entry name" value="TOMOSYN, ISOFORM C"/>
    <property type="match status" value="1"/>
</dbReference>
<keyword evidence="5" id="KW-0853">WD repeat</keyword>
<dbReference type="GO" id="GO:0006893">
    <property type="term" value="P:Golgi to plasma membrane transport"/>
    <property type="evidence" value="ECO:0007669"/>
    <property type="project" value="TreeGrafter"/>
</dbReference>
<keyword evidence="6" id="KW-0175">Coiled coil</keyword>
<feature type="compositionally biased region" description="Low complexity" evidence="7">
    <location>
        <begin position="912"/>
        <end position="928"/>
    </location>
</feature>
<sequence length="1291" mass="141402">MAFLNKLKSVVQTEGTRGIRQVLQKEGTKRFAQDLSAHLDVDNLTFCETRRYGLPALISAMAVDPVQGLLACGTFKGAVAVSGSSEMTCYLELEEAVSIKMIAFQPGAPVLIVVDVKNAITVFDLIKKQRLFVRNARSIVTCMELLSGSNWLFHGLKDGTIDVFDVYRGQAVPYRIPNIIPDGPRRSLVVSIKTHPKDNNQLLIAYNTGIVLWNLKLMTVVRTFIYEIPPGAMGGIAAGDGMFGINESRYPHVTVVAWKPDGLGFVSGYDDGCFVFWDIRQERPILARTIHELQVNVPGIKPVFERTTTQFVPIYQLSWCFHANREDSTLIIAGGTSSVDIYGLHLFEFPAKADYCSPRRHQTLAMESDLLDFVVLPRNSPWYNGALDPVAILVLTSNGGVRSFSFDAPHVHQSIPSCLSLVEPRVTLAKVYGNLPQDLYDHLVHGYNDRRESLPAPRIPLRGIQLSPVDEARLCRDILVTAHSDCSIRFWEGSSFRPLRHLNVDLGSLFFKNQGEIVAFQFSVSSQVLSVGFAHGNWIYSRLLSDDDLSRQSSVTHTAFEEAMNEALAASMESNLHISHSNDSPKTRDNIIVGTAEQQHHHQYQHSPTQNPQQLESLSSESVAQLIEPKDNTLLPDTHDTAREDQPSPTTIPITVSSELTNVGQGTLSPKEDGLDYLVPVSPVEPVTVRDLPSPGLNPIPPLPDRALSPSLPPRPQFVEVSLSHGSLFTPVYKSSSHIGRINQMAASICGLVAVSDEFYTLSITDTRSGKMLHVEDLKVVILDSDKPNPNNDNSNQNHNEDTQRQQNPHAQAAAPVDPADQQSLQRVGVVISTLQFVVSTTSEQDKVPSLLLIAGSTVGIYMIFAISPPNGQPRMVKKVQTFQTKEMYASVHASVINVISPAEGAASATALQSTTSISSVSTTTGSTGESLHSQPLGAYDAANQPLPPLPRRPDDNGQGFVPGHKSSPSESSNKSSKGEPKPSIYSTWKEAQEKVMTKAQQRLNYLVCVSEHGIRLHMNCTSRRIHKIDLSTISAGDNNLASRTGRILAANVIYHHEACCILCLTESGRILLFSVPKLELIPLPVPGGELCLPIVLEPERLRESVILPDGRIFVPILKYEYRMYSLWGHDRWIQTSQGLKQEKAAENSTYLQLYDHGVQIPPRPTSAVSPASRGWFGLGSSADDAPSQEDLDELLGGEHYRAENPILKRAGVQGPPGTAPALPPKNGNGLGATSGIAGMMNETLQGLDERGKKLGMLGNKTEEASVASNNFLAAARELNAKNANKKWYEF</sequence>
<evidence type="ECO:0000256" key="4">
    <source>
        <dbReference type="ARBA" id="ARBA00022490"/>
    </source>
</evidence>
<dbReference type="Gene3D" id="1.20.5.110">
    <property type="match status" value="1"/>
</dbReference>
<proteinExistence type="inferred from homology"/>
<dbReference type="GO" id="GO:0005886">
    <property type="term" value="C:plasma membrane"/>
    <property type="evidence" value="ECO:0007669"/>
    <property type="project" value="TreeGrafter"/>
</dbReference>
<evidence type="ECO:0000313" key="9">
    <source>
        <dbReference type="EMBL" id="KAG0259993.1"/>
    </source>
</evidence>
<feature type="compositionally biased region" description="Low complexity" evidence="7">
    <location>
        <begin position="788"/>
        <end position="798"/>
    </location>
</feature>
<evidence type="ECO:0000256" key="1">
    <source>
        <dbReference type="ARBA" id="ARBA00004496"/>
    </source>
</evidence>
<dbReference type="Proteomes" id="UP000726737">
    <property type="component" value="Unassembled WGS sequence"/>
</dbReference>
<dbReference type="InterPro" id="IPR042855">
    <property type="entry name" value="V_SNARE_CC"/>
</dbReference>
<evidence type="ECO:0000256" key="2">
    <source>
        <dbReference type="ARBA" id="ARBA00008070"/>
    </source>
</evidence>
<feature type="region of interest" description="Disordered" evidence="7">
    <location>
        <begin position="912"/>
        <end position="984"/>
    </location>
</feature>
<evidence type="ECO:0000256" key="5">
    <source>
        <dbReference type="PROSITE-ProRule" id="PRU00221"/>
    </source>
</evidence>
<accession>A0A9P6Q3Q6</accession>
<dbReference type="GO" id="GO:0019905">
    <property type="term" value="F:syntaxin binding"/>
    <property type="evidence" value="ECO:0007669"/>
    <property type="project" value="TreeGrafter"/>
</dbReference>
<evidence type="ECO:0000313" key="10">
    <source>
        <dbReference type="Proteomes" id="UP000726737"/>
    </source>
</evidence>
<feature type="domain" description="V-SNARE coiled-coil homology" evidence="8">
    <location>
        <begin position="1226"/>
        <end position="1290"/>
    </location>
</feature>
<dbReference type="InterPro" id="IPR013905">
    <property type="entry name" value="Lgl_C_dom"/>
</dbReference>
<name>A0A9P6Q3Q6_9FUNG</name>
<dbReference type="EMBL" id="JAAAJA010000168">
    <property type="protein sequence ID" value="KAG0259993.1"/>
    <property type="molecule type" value="Genomic_DNA"/>
</dbReference>
<feature type="region of interest" description="Disordered" evidence="7">
    <location>
        <begin position="1211"/>
        <end position="1233"/>
    </location>
</feature>
<evidence type="ECO:0000256" key="7">
    <source>
        <dbReference type="SAM" id="MobiDB-lite"/>
    </source>
</evidence>
<evidence type="ECO:0000256" key="3">
    <source>
        <dbReference type="ARBA" id="ARBA00022483"/>
    </source>
</evidence>
<dbReference type="Pfam" id="PF00400">
    <property type="entry name" value="WD40"/>
    <property type="match status" value="1"/>
</dbReference>
<gene>
    <name evidence="9" type="ORF">BG011_002213</name>
</gene>
<evidence type="ECO:0000256" key="6">
    <source>
        <dbReference type="PROSITE-ProRule" id="PRU00290"/>
    </source>
</evidence>
<protein>
    <recommendedName>
        <fullName evidence="8">V-SNARE coiled-coil homology domain-containing protein</fullName>
    </recommendedName>
</protein>
<feature type="region of interest" description="Disordered" evidence="7">
    <location>
        <begin position="597"/>
        <end position="675"/>
    </location>
</feature>
<dbReference type="SUPFAM" id="SSF50978">
    <property type="entry name" value="WD40 repeat-like"/>
    <property type="match status" value="2"/>
</dbReference>
<organism evidence="9 10">
    <name type="scientific">Mortierella polycephala</name>
    <dbReference type="NCBI Taxonomy" id="41804"/>
    <lineage>
        <taxon>Eukaryota</taxon>
        <taxon>Fungi</taxon>
        <taxon>Fungi incertae sedis</taxon>
        <taxon>Mucoromycota</taxon>
        <taxon>Mortierellomycotina</taxon>
        <taxon>Mortierellomycetes</taxon>
        <taxon>Mortierellales</taxon>
        <taxon>Mortierellaceae</taxon>
        <taxon>Mortierella</taxon>
    </lineage>
</organism>
<dbReference type="Pfam" id="PF08596">
    <property type="entry name" value="Lgl_C"/>
    <property type="match status" value="2"/>
</dbReference>
<feature type="region of interest" description="Disordered" evidence="7">
    <location>
        <begin position="784"/>
        <end position="819"/>
    </location>
</feature>
<feature type="compositionally biased region" description="Low complexity" evidence="7">
    <location>
        <begin position="963"/>
        <end position="976"/>
    </location>
</feature>
<dbReference type="Gene3D" id="2.130.10.10">
    <property type="entry name" value="YVTN repeat-like/Quinoprotein amine dehydrogenase"/>
    <property type="match status" value="2"/>
</dbReference>
<dbReference type="InterPro" id="IPR015943">
    <property type="entry name" value="WD40/YVTN_repeat-like_dom_sf"/>
</dbReference>
<feature type="compositionally biased region" description="Polar residues" evidence="7">
    <location>
        <begin position="605"/>
        <end position="623"/>
    </location>
</feature>
<dbReference type="PROSITE" id="PS50082">
    <property type="entry name" value="WD_REPEATS_2"/>
    <property type="match status" value="1"/>
</dbReference>
<dbReference type="SUPFAM" id="SSF58038">
    <property type="entry name" value="SNARE fusion complex"/>
    <property type="match status" value="1"/>
</dbReference>
<dbReference type="GO" id="GO:0005737">
    <property type="term" value="C:cytoplasm"/>
    <property type="evidence" value="ECO:0007669"/>
    <property type="project" value="UniProtKB-SubCell"/>
</dbReference>
<comment type="similarity">
    <text evidence="2">Belongs to the WD repeat L(2)GL family.</text>
</comment>